<dbReference type="EMBL" id="BMAV01012881">
    <property type="protein sequence ID" value="GFY59898.1"/>
    <property type="molecule type" value="Genomic_DNA"/>
</dbReference>
<evidence type="ECO:0000313" key="2">
    <source>
        <dbReference type="Proteomes" id="UP000886998"/>
    </source>
</evidence>
<comment type="caution">
    <text evidence="1">The sequence shown here is derived from an EMBL/GenBank/DDBJ whole genome shotgun (WGS) entry which is preliminary data.</text>
</comment>
<gene>
    <name evidence="1" type="ORF">TNIN_164721</name>
</gene>
<protein>
    <submittedName>
        <fullName evidence="1">Uncharacterized protein</fullName>
    </submittedName>
</protein>
<evidence type="ECO:0000313" key="1">
    <source>
        <dbReference type="EMBL" id="GFY59898.1"/>
    </source>
</evidence>
<name>A0A8X7CAP9_9ARAC</name>
<proteinExistence type="predicted"/>
<accession>A0A8X7CAP9</accession>
<dbReference type="Proteomes" id="UP000886998">
    <property type="component" value="Unassembled WGS sequence"/>
</dbReference>
<sequence>MPLAHGTASDQRARQVYENRYPDRRIPLYQMFAHVHRNLCERGSLLSNMHDMGERRLKLCLPTSKKKSFEDNLNTTTQADEVPLLCQQCSGYCTSWMCILTICKGCSYCTLAIVQSV</sequence>
<reference evidence="1" key="1">
    <citation type="submission" date="2020-08" db="EMBL/GenBank/DDBJ databases">
        <title>Multicomponent nature underlies the extraordinary mechanical properties of spider dragline silk.</title>
        <authorList>
            <person name="Kono N."/>
            <person name="Nakamura H."/>
            <person name="Mori M."/>
            <person name="Yoshida Y."/>
            <person name="Ohtoshi R."/>
            <person name="Malay A.D."/>
            <person name="Moran D.A.P."/>
            <person name="Tomita M."/>
            <person name="Numata K."/>
            <person name="Arakawa K."/>
        </authorList>
    </citation>
    <scope>NUCLEOTIDE SEQUENCE</scope>
</reference>
<dbReference type="AlphaFoldDB" id="A0A8X7CAP9"/>
<keyword evidence="2" id="KW-1185">Reference proteome</keyword>
<organism evidence="1 2">
    <name type="scientific">Trichonephila inaurata madagascariensis</name>
    <dbReference type="NCBI Taxonomy" id="2747483"/>
    <lineage>
        <taxon>Eukaryota</taxon>
        <taxon>Metazoa</taxon>
        <taxon>Ecdysozoa</taxon>
        <taxon>Arthropoda</taxon>
        <taxon>Chelicerata</taxon>
        <taxon>Arachnida</taxon>
        <taxon>Araneae</taxon>
        <taxon>Araneomorphae</taxon>
        <taxon>Entelegynae</taxon>
        <taxon>Araneoidea</taxon>
        <taxon>Nephilidae</taxon>
        <taxon>Trichonephila</taxon>
        <taxon>Trichonephila inaurata</taxon>
    </lineage>
</organism>